<feature type="signal peptide" evidence="2">
    <location>
        <begin position="1"/>
        <end position="22"/>
    </location>
</feature>
<keyword evidence="2" id="KW-0732">Signal</keyword>
<dbReference type="Gene3D" id="3.40.33.10">
    <property type="entry name" value="CAP"/>
    <property type="match status" value="1"/>
</dbReference>
<evidence type="ECO:0000259" key="3">
    <source>
        <dbReference type="Pfam" id="PF00188"/>
    </source>
</evidence>
<feature type="domain" description="SCP" evidence="3">
    <location>
        <begin position="71"/>
        <end position="170"/>
    </location>
</feature>
<feature type="region of interest" description="Disordered" evidence="1">
    <location>
        <begin position="36"/>
        <end position="57"/>
    </location>
</feature>
<accession>A0A1R1XJ82</accession>
<evidence type="ECO:0000256" key="1">
    <source>
        <dbReference type="SAM" id="MobiDB-lite"/>
    </source>
</evidence>
<dbReference type="STRING" id="133412.A0A1R1XJ82"/>
<dbReference type="PANTHER" id="PTHR31157:SF1">
    <property type="entry name" value="SCP DOMAIN-CONTAINING PROTEIN"/>
    <property type="match status" value="1"/>
</dbReference>
<comment type="caution">
    <text evidence="4">The sequence shown here is derived from an EMBL/GenBank/DDBJ whole genome shotgun (WGS) entry which is preliminary data.</text>
</comment>
<dbReference type="InterPro" id="IPR014044">
    <property type="entry name" value="CAP_dom"/>
</dbReference>
<sequence>MYRKFSVILCIFVVVILHFTNSYPVDNERANLDKKSASDEAFKRQNDDSANSPDLKKFKNSAQDINDMTKMINDIRRAAKKSALKYSESVAKAAYIQAQYMNTSKKMTHDNPIYKSVGSRFVAAGSNCMSCAENVAFNQNTVGEVMDAWKNSPGHYANIIGEFSYYGFAKVGPYWSQTFKE</sequence>
<reference evidence="4 5" key="1">
    <citation type="submission" date="2017-01" db="EMBL/GenBank/DDBJ databases">
        <authorList>
            <person name="Mah S.A."/>
            <person name="Swanson W.J."/>
            <person name="Moy G.W."/>
            <person name="Vacquier V.D."/>
        </authorList>
    </citation>
    <scope>NUCLEOTIDE SEQUENCE [LARGE SCALE GENOMIC DNA]</scope>
    <source>
        <strain evidence="4 5">GSMNP</strain>
    </source>
</reference>
<dbReference type="OrthoDB" id="568194at2759"/>
<keyword evidence="5" id="KW-1185">Reference proteome</keyword>
<gene>
    <name evidence="4" type="ORF">AYI70_g7723</name>
</gene>
<name>A0A1R1XJ82_9FUNG</name>
<dbReference type="EMBL" id="LSSN01002951">
    <property type="protein sequence ID" value="OMJ14701.1"/>
    <property type="molecule type" value="Genomic_DNA"/>
</dbReference>
<feature type="compositionally biased region" description="Basic and acidic residues" evidence="1">
    <location>
        <begin position="36"/>
        <end position="47"/>
    </location>
</feature>
<dbReference type="Pfam" id="PF00188">
    <property type="entry name" value="CAP"/>
    <property type="match status" value="1"/>
</dbReference>
<evidence type="ECO:0000313" key="4">
    <source>
        <dbReference type="EMBL" id="OMJ14701.1"/>
    </source>
</evidence>
<dbReference type="InterPro" id="IPR035940">
    <property type="entry name" value="CAP_sf"/>
</dbReference>
<dbReference type="AlphaFoldDB" id="A0A1R1XJ82"/>
<proteinExistence type="predicted"/>
<evidence type="ECO:0000256" key="2">
    <source>
        <dbReference type="SAM" id="SignalP"/>
    </source>
</evidence>
<evidence type="ECO:0000313" key="5">
    <source>
        <dbReference type="Proteomes" id="UP000187283"/>
    </source>
</evidence>
<dbReference type="PANTHER" id="PTHR31157">
    <property type="entry name" value="SCP DOMAIN-CONTAINING PROTEIN"/>
    <property type="match status" value="1"/>
</dbReference>
<dbReference type="SUPFAM" id="SSF55797">
    <property type="entry name" value="PR-1-like"/>
    <property type="match status" value="1"/>
</dbReference>
<organism evidence="4 5">
    <name type="scientific">Smittium culicis</name>
    <dbReference type="NCBI Taxonomy" id="133412"/>
    <lineage>
        <taxon>Eukaryota</taxon>
        <taxon>Fungi</taxon>
        <taxon>Fungi incertae sedis</taxon>
        <taxon>Zoopagomycota</taxon>
        <taxon>Kickxellomycotina</taxon>
        <taxon>Harpellomycetes</taxon>
        <taxon>Harpellales</taxon>
        <taxon>Legeriomycetaceae</taxon>
        <taxon>Smittium</taxon>
    </lineage>
</organism>
<dbReference type="Proteomes" id="UP000187283">
    <property type="component" value="Unassembled WGS sequence"/>
</dbReference>
<protein>
    <recommendedName>
        <fullName evidence="3">SCP domain-containing protein</fullName>
    </recommendedName>
</protein>
<dbReference type="CDD" id="cd05379">
    <property type="entry name" value="CAP_bacterial"/>
    <property type="match status" value="1"/>
</dbReference>
<feature type="chain" id="PRO_5012164267" description="SCP domain-containing protein" evidence="2">
    <location>
        <begin position="23"/>
        <end position="181"/>
    </location>
</feature>